<dbReference type="SUPFAM" id="SSF109604">
    <property type="entry name" value="HD-domain/PDEase-like"/>
    <property type="match status" value="1"/>
</dbReference>
<evidence type="ECO:0000313" key="5">
    <source>
        <dbReference type="Proteomes" id="UP000325302"/>
    </source>
</evidence>
<keyword evidence="1" id="KW-0597">Phosphoprotein</keyword>
<dbReference type="SUPFAM" id="SSF52172">
    <property type="entry name" value="CheY-like"/>
    <property type="match status" value="1"/>
</dbReference>
<dbReference type="PROSITE" id="PS50110">
    <property type="entry name" value="RESPONSE_REGULATORY"/>
    <property type="match status" value="1"/>
</dbReference>
<dbReference type="Pfam" id="PF13487">
    <property type="entry name" value="HD_5"/>
    <property type="match status" value="1"/>
</dbReference>
<evidence type="ECO:0000313" key="4">
    <source>
        <dbReference type="EMBL" id="KAA0873579.1"/>
    </source>
</evidence>
<dbReference type="InterPro" id="IPR001789">
    <property type="entry name" value="Sig_transdc_resp-reg_receiver"/>
</dbReference>
<dbReference type="CDD" id="cd17551">
    <property type="entry name" value="REC_RpfG-like"/>
    <property type="match status" value="1"/>
</dbReference>
<dbReference type="PANTHER" id="PTHR45228:SF1">
    <property type="entry name" value="CYCLIC DI-GMP PHOSPHODIESTERASE TM_0186"/>
    <property type="match status" value="1"/>
</dbReference>
<dbReference type="SMART" id="SM00448">
    <property type="entry name" value="REC"/>
    <property type="match status" value="1"/>
</dbReference>
<dbReference type="EMBL" id="SMRS01000012">
    <property type="protein sequence ID" value="KAA0873579.1"/>
    <property type="molecule type" value="Genomic_DNA"/>
</dbReference>
<dbReference type="AlphaFoldDB" id="A0A5A9W035"/>
<dbReference type="InterPro" id="IPR003607">
    <property type="entry name" value="HD/PDEase_dom"/>
</dbReference>
<dbReference type="CDD" id="cd00077">
    <property type="entry name" value="HDc"/>
    <property type="match status" value="1"/>
</dbReference>
<proteinExistence type="predicted"/>
<comment type="caution">
    <text evidence="4">The sequence shown here is derived from an EMBL/GenBank/DDBJ whole genome shotgun (WGS) entry which is preliminary data.</text>
</comment>
<dbReference type="InterPro" id="IPR052020">
    <property type="entry name" value="Cyclic_di-GMP/3'3'-cGAMP_PDE"/>
</dbReference>
<accession>A0A5A9W035</accession>
<evidence type="ECO:0000259" key="3">
    <source>
        <dbReference type="PROSITE" id="PS51832"/>
    </source>
</evidence>
<gene>
    <name evidence="4" type="ORF">E1H14_12625</name>
</gene>
<protein>
    <submittedName>
        <fullName evidence="4">Response regulator</fullName>
    </submittedName>
</protein>
<feature type="modified residue" description="4-aspartylphosphate" evidence="1">
    <location>
        <position position="61"/>
    </location>
</feature>
<dbReference type="GO" id="GO:0008081">
    <property type="term" value="F:phosphoric diester hydrolase activity"/>
    <property type="evidence" value="ECO:0007669"/>
    <property type="project" value="UniProtKB-ARBA"/>
</dbReference>
<dbReference type="RefSeq" id="WP_149391843.1">
    <property type="nucleotide sequence ID" value="NZ_SMRS01000012.1"/>
</dbReference>
<dbReference type="InterPro" id="IPR037522">
    <property type="entry name" value="HD_GYP_dom"/>
</dbReference>
<dbReference type="Proteomes" id="UP000325302">
    <property type="component" value="Unassembled WGS sequence"/>
</dbReference>
<reference evidence="4 5" key="1">
    <citation type="submission" date="2019-03" db="EMBL/GenBank/DDBJ databases">
        <title>Nitrincola sp. nov. isolated from an Indian soda lake.</title>
        <authorList>
            <person name="Joshi A."/>
            <person name="Thite S.V."/>
            <person name="Joseph N."/>
            <person name="Dhotre D."/>
            <person name="Moorthy M."/>
            <person name="Shouche Y.S."/>
        </authorList>
    </citation>
    <scope>NUCLEOTIDE SEQUENCE [LARGE SCALE GENOMIC DNA]</scope>
    <source>
        <strain evidence="4 5">MEB193</strain>
    </source>
</reference>
<dbReference type="OrthoDB" id="9816273at2"/>
<dbReference type="Gene3D" id="1.10.3210.10">
    <property type="entry name" value="Hypothetical protein af1432"/>
    <property type="match status" value="1"/>
</dbReference>
<feature type="domain" description="HD-GYP" evidence="3">
    <location>
        <begin position="155"/>
        <end position="352"/>
    </location>
</feature>
<organism evidence="4 5">
    <name type="scientific">Nitrincola tapanii</name>
    <dbReference type="NCBI Taxonomy" id="1708751"/>
    <lineage>
        <taxon>Bacteria</taxon>
        <taxon>Pseudomonadati</taxon>
        <taxon>Pseudomonadota</taxon>
        <taxon>Gammaproteobacteria</taxon>
        <taxon>Oceanospirillales</taxon>
        <taxon>Oceanospirillaceae</taxon>
        <taxon>Nitrincola</taxon>
    </lineage>
</organism>
<dbReference type="GO" id="GO:0000160">
    <property type="term" value="P:phosphorelay signal transduction system"/>
    <property type="evidence" value="ECO:0007669"/>
    <property type="project" value="InterPro"/>
</dbReference>
<dbReference type="Pfam" id="PF00072">
    <property type="entry name" value="Response_reg"/>
    <property type="match status" value="1"/>
</dbReference>
<sequence>MDVLNPFYASRILMVDDAPVNLKLLRKMLEKEGYIGLEEILDPRQVVERYQAHRPDLILLDLNMPHLNGYQVMEQLFALKDPLLPPIIILTAQNSREYLIQALEMGARDYITKPFDRTELLIRVRNSLEAYYSFRITYDQKSLLEEKVAERTKELHDTRLEVIRRLGRAAEFRDNETGMHVIRMSQFSALIAQSMGWDQEAADLLLNASPMHDIGKIGIPDHILLKPGRFTDDEMKIMQTHAQIGADLLAGDDSPLFKMAREIALTHHEKWNGTGYPHGLKGEEIPMTGRIVAVADVFDALTSERPYKKAWTLEAAVALIRQEAGAHFDPEVVKHFELCLPQILAARDEHRDQYMTQTES</sequence>
<name>A0A5A9W035_9GAMM</name>
<dbReference type="PANTHER" id="PTHR45228">
    <property type="entry name" value="CYCLIC DI-GMP PHOSPHODIESTERASE TM_0186-RELATED"/>
    <property type="match status" value="1"/>
</dbReference>
<dbReference type="InterPro" id="IPR011006">
    <property type="entry name" value="CheY-like_superfamily"/>
</dbReference>
<dbReference type="Gene3D" id="3.40.50.2300">
    <property type="match status" value="1"/>
</dbReference>
<feature type="domain" description="Response regulatory" evidence="2">
    <location>
        <begin position="11"/>
        <end position="128"/>
    </location>
</feature>
<evidence type="ECO:0000259" key="2">
    <source>
        <dbReference type="PROSITE" id="PS50110"/>
    </source>
</evidence>
<evidence type="ECO:0000256" key="1">
    <source>
        <dbReference type="PROSITE-ProRule" id="PRU00169"/>
    </source>
</evidence>
<dbReference type="PROSITE" id="PS51832">
    <property type="entry name" value="HD_GYP"/>
    <property type="match status" value="1"/>
</dbReference>
<dbReference type="SMART" id="SM00471">
    <property type="entry name" value="HDc"/>
    <property type="match status" value="1"/>
</dbReference>
<keyword evidence="5" id="KW-1185">Reference proteome</keyword>